<dbReference type="InterPro" id="IPR000713">
    <property type="entry name" value="Mur_ligase_N"/>
</dbReference>
<dbReference type="EMBL" id="BAVR01000005">
    <property type="protein sequence ID" value="GAE87245.1"/>
    <property type="molecule type" value="Genomic_DNA"/>
</dbReference>
<comment type="caution">
    <text evidence="2">The sequence shown here is derived from an EMBL/GenBank/DDBJ whole genome shotgun (WGS) entry which is preliminary data.</text>
</comment>
<accession>W4V177</accession>
<dbReference type="GO" id="GO:0016881">
    <property type="term" value="F:acid-amino acid ligase activity"/>
    <property type="evidence" value="ECO:0007669"/>
    <property type="project" value="InterPro"/>
</dbReference>
<dbReference type="PANTHER" id="PTHR43445:SF3">
    <property type="entry name" value="UDP-N-ACETYLMURAMATE--L-ALANINE LIGASE"/>
    <property type="match status" value="1"/>
</dbReference>
<dbReference type="Gene3D" id="3.40.1190.10">
    <property type="entry name" value="Mur-like, catalytic domain"/>
    <property type="match status" value="1"/>
</dbReference>
<feature type="domain" description="Mur ligase N-terminal catalytic" evidence="1">
    <location>
        <begin position="1"/>
        <end position="88"/>
    </location>
</feature>
<protein>
    <submittedName>
        <fullName evidence="2">UDP-N-acetylmuramate-alanine ligase</fullName>
    </submittedName>
</protein>
<evidence type="ECO:0000259" key="1">
    <source>
        <dbReference type="Pfam" id="PF01225"/>
    </source>
</evidence>
<keyword evidence="2" id="KW-0436">Ligase</keyword>
<dbReference type="InterPro" id="IPR050061">
    <property type="entry name" value="MurCDEF_pg_biosynth"/>
</dbReference>
<dbReference type="Gene3D" id="3.40.50.720">
    <property type="entry name" value="NAD(P)-binding Rossmann-like Domain"/>
    <property type="match status" value="1"/>
</dbReference>
<dbReference type="PANTHER" id="PTHR43445">
    <property type="entry name" value="UDP-N-ACETYLMURAMATE--L-ALANINE LIGASE-RELATED"/>
    <property type="match status" value="1"/>
</dbReference>
<organism evidence="2 3">
    <name type="scientific">Acetivibrio straminisolvens JCM 21531</name>
    <dbReference type="NCBI Taxonomy" id="1294263"/>
    <lineage>
        <taxon>Bacteria</taxon>
        <taxon>Bacillati</taxon>
        <taxon>Bacillota</taxon>
        <taxon>Clostridia</taxon>
        <taxon>Eubacteriales</taxon>
        <taxon>Oscillospiraceae</taxon>
        <taxon>Acetivibrio</taxon>
    </lineage>
</organism>
<sequence length="134" mass="14299">MSGLAEILLNLGFSVSGSDMKPSNITSKLENKGVKINIGHSEENIGDADLVIYTAAVKSDNPELMKAKSLGIPTLDRATLLGEIMKKYPFSVAVSGTHGKTTTTSMISLIMLKSSLDLPFILAESWMLLGEIQG</sequence>
<dbReference type="GO" id="GO:0005524">
    <property type="term" value="F:ATP binding"/>
    <property type="evidence" value="ECO:0007669"/>
    <property type="project" value="InterPro"/>
</dbReference>
<name>W4V177_9FIRM</name>
<evidence type="ECO:0000313" key="3">
    <source>
        <dbReference type="Proteomes" id="UP000019109"/>
    </source>
</evidence>
<dbReference type="Proteomes" id="UP000019109">
    <property type="component" value="Unassembled WGS sequence"/>
</dbReference>
<dbReference type="InterPro" id="IPR036565">
    <property type="entry name" value="Mur-like_cat_sf"/>
</dbReference>
<proteinExistence type="predicted"/>
<keyword evidence="3" id="KW-1185">Reference proteome</keyword>
<dbReference type="SUPFAM" id="SSF53623">
    <property type="entry name" value="MurD-like peptide ligases, catalytic domain"/>
    <property type="match status" value="1"/>
</dbReference>
<dbReference type="AlphaFoldDB" id="W4V177"/>
<dbReference type="SUPFAM" id="SSF51984">
    <property type="entry name" value="MurCD N-terminal domain"/>
    <property type="match status" value="1"/>
</dbReference>
<gene>
    <name evidence="2" type="ORF">JCM21531_599</name>
</gene>
<reference evidence="2" key="1">
    <citation type="journal article" date="2014" name="Genome Announc.">
        <title>Draft Genome Sequence of Clostridium straminisolvens Strain JCM 21531T, Isolated from a Cellulose-Degrading Bacterial Community.</title>
        <authorList>
            <person name="Yuki M."/>
            <person name="Oshima K."/>
            <person name="Suda W."/>
            <person name="Sakamoto M."/>
            <person name="Kitamura K."/>
            <person name="Iida T."/>
            <person name="Hattori M."/>
            <person name="Ohkuma M."/>
        </authorList>
    </citation>
    <scope>NUCLEOTIDE SEQUENCE [LARGE SCALE GENOMIC DNA]</scope>
    <source>
        <strain evidence="2">JCM 21531</strain>
    </source>
</reference>
<dbReference type="STRING" id="1294263.JCM21531_599"/>
<dbReference type="Pfam" id="PF01225">
    <property type="entry name" value="Mur_ligase"/>
    <property type="match status" value="1"/>
</dbReference>
<evidence type="ECO:0000313" key="2">
    <source>
        <dbReference type="EMBL" id="GAE87245.1"/>
    </source>
</evidence>